<name>A0AA88H966_ARTSF</name>
<gene>
    <name evidence="14" type="ORF">QYM36_016100</name>
</gene>
<organism evidence="14 15">
    <name type="scientific">Artemia franciscana</name>
    <name type="common">Brine shrimp</name>
    <name type="synonym">Artemia sanfranciscana</name>
    <dbReference type="NCBI Taxonomy" id="6661"/>
    <lineage>
        <taxon>Eukaryota</taxon>
        <taxon>Metazoa</taxon>
        <taxon>Ecdysozoa</taxon>
        <taxon>Arthropoda</taxon>
        <taxon>Crustacea</taxon>
        <taxon>Branchiopoda</taxon>
        <taxon>Anostraca</taxon>
        <taxon>Artemiidae</taxon>
        <taxon>Artemia</taxon>
    </lineage>
</organism>
<dbReference type="Gene3D" id="3.30.540.10">
    <property type="entry name" value="Fructose-1,6-Bisphosphatase, subunit A, domain 1"/>
    <property type="match status" value="1"/>
</dbReference>
<proteinExistence type="inferred from homology"/>
<dbReference type="GO" id="GO:0046872">
    <property type="term" value="F:metal ion binding"/>
    <property type="evidence" value="ECO:0007669"/>
    <property type="project" value="UniProtKB-KW"/>
</dbReference>
<dbReference type="PRINTS" id="PR00377">
    <property type="entry name" value="IMPHPHTASES"/>
</dbReference>
<dbReference type="EC" id="3.1.3.57" evidence="10"/>
<evidence type="ECO:0000256" key="6">
    <source>
        <dbReference type="ARBA" id="ARBA00040342"/>
    </source>
</evidence>
<keyword evidence="3" id="KW-0452">Lithium</keyword>
<keyword evidence="4 13" id="KW-0479">Metal-binding</keyword>
<keyword evidence="5 13" id="KW-0460">Magnesium</keyword>
<evidence type="ECO:0000256" key="4">
    <source>
        <dbReference type="ARBA" id="ARBA00022723"/>
    </source>
</evidence>
<dbReference type="SUPFAM" id="SSF56655">
    <property type="entry name" value="Carbohydrate phosphatase"/>
    <property type="match status" value="1"/>
</dbReference>
<dbReference type="PANTHER" id="PTHR43028">
    <property type="entry name" value="3'(2'),5'-BISPHOSPHATE NUCLEOTIDASE 1"/>
    <property type="match status" value="1"/>
</dbReference>
<dbReference type="InterPro" id="IPR020550">
    <property type="entry name" value="Inositol_monophosphatase_CS"/>
</dbReference>
<accession>A0AA88H966</accession>
<evidence type="ECO:0000256" key="1">
    <source>
        <dbReference type="ARBA" id="ARBA00009759"/>
    </source>
</evidence>
<dbReference type="InterPro" id="IPR020583">
    <property type="entry name" value="Inositol_monoP_metal-BS"/>
</dbReference>
<protein>
    <recommendedName>
        <fullName evidence="6">3'(2'),5'-bisphosphate nucleotidase 1</fullName>
        <ecNumber evidence="10">3.1.3.57</ecNumber>
        <ecNumber evidence="2">3.1.3.7</ecNumber>
    </recommendedName>
    <alternativeName>
        <fullName evidence="11">3'-phosphoadenosine 5'-phosphate phosphatase</fullName>
    </alternativeName>
    <alternativeName>
        <fullName evidence="7">Bisphosphate 3'-nucleotidase 1</fullName>
    </alternativeName>
    <alternativeName>
        <fullName evidence="12">Inositol-polyphosphate 1-phosphatase</fullName>
    </alternativeName>
</protein>
<keyword evidence="15" id="KW-1185">Reference proteome</keyword>
<evidence type="ECO:0000256" key="3">
    <source>
        <dbReference type="ARBA" id="ARBA00022671"/>
    </source>
</evidence>
<dbReference type="GO" id="GO:0004441">
    <property type="term" value="F:inositol-1,4-bisphosphate 1-phosphatase activity"/>
    <property type="evidence" value="ECO:0007669"/>
    <property type="project" value="UniProtKB-EC"/>
</dbReference>
<dbReference type="PANTHER" id="PTHR43028:SF5">
    <property type="entry name" value="3'(2'),5'-BISPHOSPHATE NUCLEOTIDASE 1"/>
    <property type="match status" value="1"/>
</dbReference>
<comment type="catalytic activity">
    <reaction evidence="9">
        <text>1D-myo-inositol 1,4-bisphosphate + H2O = 1D-myo-inositol 4-phosphate + phosphate</text>
        <dbReference type="Rhea" id="RHEA:15553"/>
        <dbReference type="ChEBI" id="CHEBI:15377"/>
        <dbReference type="ChEBI" id="CHEBI:43474"/>
        <dbReference type="ChEBI" id="CHEBI:58282"/>
        <dbReference type="ChEBI" id="CHEBI:58469"/>
        <dbReference type="EC" id="3.1.3.57"/>
    </reaction>
    <physiologicalReaction direction="left-to-right" evidence="9">
        <dbReference type="Rhea" id="RHEA:15554"/>
    </physiologicalReaction>
</comment>
<feature type="binding site" evidence="13">
    <location>
        <position position="80"/>
    </location>
    <ligand>
        <name>Mg(2+)</name>
        <dbReference type="ChEBI" id="CHEBI:18420"/>
        <label>1</label>
        <note>catalytic</note>
    </ligand>
</feature>
<dbReference type="GO" id="GO:0008441">
    <property type="term" value="F:3'(2'),5'-bisphosphate nucleotidase activity"/>
    <property type="evidence" value="ECO:0007669"/>
    <property type="project" value="UniProtKB-EC"/>
</dbReference>
<comment type="catalytic activity">
    <reaction evidence="8">
        <text>1D-myo-inositol 1,3,4-trisphosphate + H2O = 1D-myo-inositol 3,4-bisphosphate + phosphate</text>
        <dbReference type="Rhea" id="RHEA:70319"/>
        <dbReference type="ChEBI" id="CHEBI:15377"/>
        <dbReference type="ChEBI" id="CHEBI:43474"/>
        <dbReference type="ChEBI" id="CHEBI:58414"/>
        <dbReference type="ChEBI" id="CHEBI:83241"/>
    </reaction>
    <physiologicalReaction direction="left-to-right" evidence="8">
        <dbReference type="Rhea" id="RHEA:70320"/>
    </physiologicalReaction>
</comment>
<evidence type="ECO:0000256" key="7">
    <source>
        <dbReference type="ARBA" id="ARBA00041815"/>
    </source>
</evidence>
<dbReference type="EC" id="3.1.3.7" evidence="2"/>
<feature type="binding site" evidence="13">
    <location>
        <position position="123"/>
    </location>
    <ligand>
        <name>Mg(2+)</name>
        <dbReference type="ChEBI" id="CHEBI:18420"/>
        <label>1</label>
        <note>catalytic</note>
    </ligand>
</feature>
<dbReference type="GO" id="GO:0046854">
    <property type="term" value="P:phosphatidylinositol phosphate biosynthetic process"/>
    <property type="evidence" value="ECO:0007669"/>
    <property type="project" value="InterPro"/>
</dbReference>
<evidence type="ECO:0000313" key="14">
    <source>
        <dbReference type="EMBL" id="KAK2705964.1"/>
    </source>
</evidence>
<dbReference type="InterPro" id="IPR000760">
    <property type="entry name" value="Inositol_monophosphatase-like"/>
</dbReference>
<feature type="binding site" evidence="13">
    <location>
        <position position="121"/>
    </location>
    <ligand>
        <name>Mg(2+)</name>
        <dbReference type="ChEBI" id="CHEBI:18420"/>
        <label>1</label>
        <note>catalytic</note>
    </ligand>
</feature>
<comment type="similarity">
    <text evidence="1">Belongs to the inositol monophosphatase superfamily.</text>
</comment>
<evidence type="ECO:0000256" key="2">
    <source>
        <dbReference type="ARBA" id="ARBA00012633"/>
    </source>
</evidence>
<evidence type="ECO:0000256" key="10">
    <source>
        <dbReference type="ARBA" id="ARBA00044519"/>
    </source>
</evidence>
<feature type="binding site" evidence="13">
    <location>
        <position position="124"/>
    </location>
    <ligand>
        <name>Mg(2+)</name>
        <dbReference type="ChEBI" id="CHEBI:18420"/>
        <label>1</label>
        <note>catalytic</note>
    </ligand>
</feature>
<evidence type="ECO:0000256" key="5">
    <source>
        <dbReference type="ARBA" id="ARBA00022842"/>
    </source>
</evidence>
<dbReference type="Gene3D" id="3.40.190.80">
    <property type="match status" value="1"/>
</dbReference>
<sequence>MMNKEGIDMPVILRLISSCVGISKEAGKIIRDIMYKGELGVIQKGTGGENDPQTEADRQAQKLIISVLTRDFPKLKIVGEEDDIKLEPNLTGNWISEEILSLKPTPELETIKEEELTVWVDPLDGTTEFTWGAVDHVTVLIGVAYKDRPIGGVIHQPFYKAIKGDPNLSAGRTLWAIRGLGYGGFEAKSPPENELIIAGTKSHKSVTTQKALESTGATTLISHSGAGAKAMLVLEGKAHCYLHASPGLKRWDTCAPEAILTEIGGKVTDILGDPYNYAASVHPMCSRGAILAHTPTIHASILSKLPDDVKDIFRNK</sequence>
<evidence type="ECO:0000256" key="12">
    <source>
        <dbReference type="ARBA" id="ARBA00044554"/>
    </source>
</evidence>
<reference evidence="14" key="1">
    <citation type="submission" date="2023-07" db="EMBL/GenBank/DDBJ databases">
        <title>Chromosome-level genome assembly of Artemia franciscana.</title>
        <authorList>
            <person name="Jo E."/>
        </authorList>
    </citation>
    <scope>NUCLEOTIDE SEQUENCE</scope>
    <source>
        <tissue evidence="14">Whole body</tissue>
    </source>
</reference>
<comment type="caution">
    <text evidence="14">The sequence shown here is derived from an EMBL/GenBank/DDBJ whole genome shotgun (WGS) entry which is preliminary data.</text>
</comment>
<evidence type="ECO:0000256" key="9">
    <source>
        <dbReference type="ARBA" id="ARBA00044478"/>
    </source>
</evidence>
<evidence type="ECO:0000256" key="11">
    <source>
        <dbReference type="ARBA" id="ARBA00044544"/>
    </source>
</evidence>
<comment type="cofactor">
    <cofactor evidence="13">
        <name>Mg(2+)</name>
        <dbReference type="ChEBI" id="CHEBI:18420"/>
    </cofactor>
</comment>
<dbReference type="AlphaFoldDB" id="A0AA88H966"/>
<dbReference type="Proteomes" id="UP001187531">
    <property type="component" value="Unassembled WGS sequence"/>
</dbReference>
<dbReference type="FunFam" id="3.30.540.10:FF:000023">
    <property type="entry name" value="Protein CBR-TAG-231"/>
    <property type="match status" value="1"/>
</dbReference>
<dbReference type="Pfam" id="PF00459">
    <property type="entry name" value="Inositol_P"/>
    <property type="match status" value="1"/>
</dbReference>
<dbReference type="InterPro" id="IPR050725">
    <property type="entry name" value="CysQ/Inositol_MonoPase"/>
</dbReference>
<evidence type="ECO:0000256" key="8">
    <source>
        <dbReference type="ARBA" id="ARBA00044465"/>
    </source>
</evidence>
<dbReference type="EMBL" id="JAVRJZ010000020">
    <property type="protein sequence ID" value="KAK2705964.1"/>
    <property type="molecule type" value="Genomic_DNA"/>
</dbReference>
<dbReference type="PROSITE" id="PS00629">
    <property type="entry name" value="IMP_1"/>
    <property type="match status" value="1"/>
</dbReference>
<feature type="binding site" evidence="13">
    <location>
        <position position="252"/>
    </location>
    <ligand>
        <name>Mg(2+)</name>
        <dbReference type="ChEBI" id="CHEBI:18420"/>
        <label>1</label>
        <note>catalytic</note>
    </ligand>
</feature>
<dbReference type="PROSITE" id="PS00630">
    <property type="entry name" value="IMP_2"/>
    <property type="match status" value="1"/>
</dbReference>
<evidence type="ECO:0000313" key="15">
    <source>
        <dbReference type="Proteomes" id="UP001187531"/>
    </source>
</evidence>
<evidence type="ECO:0000256" key="13">
    <source>
        <dbReference type="PIRSR" id="PIRSR600760-2"/>
    </source>
</evidence>